<accession>A0AAV7UWL9</accession>
<evidence type="ECO:0000313" key="2">
    <source>
        <dbReference type="EMBL" id="KAJ1192338.1"/>
    </source>
</evidence>
<organism evidence="2 3">
    <name type="scientific">Pleurodeles waltl</name>
    <name type="common">Iberian ribbed newt</name>
    <dbReference type="NCBI Taxonomy" id="8319"/>
    <lineage>
        <taxon>Eukaryota</taxon>
        <taxon>Metazoa</taxon>
        <taxon>Chordata</taxon>
        <taxon>Craniata</taxon>
        <taxon>Vertebrata</taxon>
        <taxon>Euteleostomi</taxon>
        <taxon>Amphibia</taxon>
        <taxon>Batrachia</taxon>
        <taxon>Caudata</taxon>
        <taxon>Salamandroidea</taxon>
        <taxon>Salamandridae</taxon>
        <taxon>Pleurodelinae</taxon>
        <taxon>Pleurodeles</taxon>
    </lineage>
</organism>
<sequence>MWVIEESDPDRNIPSLESIKDRVGGSQGKAKSRYDEIKRVKDIVFKVGDRVRVRRPHKLKGSKYFQETKVVQVSKHSVKVEDGKWWSKRKVAIVNKGVDGVADMLNFKSQDKGFVDYESGVRDASDLQEGRMFYEPGVLDGEDVGAGHASCGTLDRQDEIQDSVQDGSFNRCLSERVSIKPKYLDDYVLK</sequence>
<feature type="region of interest" description="Disordered" evidence="1">
    <location>
        <begin position="1"/>
        <end position="31"/>
    </location>
</feature>
<dbReference type="AlphaFoldDB" id="A0AAV7UWL9"/>
<keyword evidence="3" id="KW-1185">Reference proteome</keyword>
<comment type="caution">
    <text evidence="2">The sequence shown here is derived from an EMBL/GenBank/DDBJ whole genome shotgun (WGS) entry which is preliminary data.</text>
</comment>
<gene>
    <name evidence="2" type="ORF">NDU88_001649</name>
</gene>
<dbReference type="EMBL" id="JANPWB010000004">
    <property type="protein sequence ID" value="KAJ1192338.1"/>
    <property type="molecule type" value="Genomic_DNA"/>
</dbReference>
<reference evidence="2" key="1">
    <citation type="journal article" date="2022" name="bioRxiv">
        <title>Sequencing and chromosome-scale assembly of the giantPleurodeles waltlgenome.</title>
        <authorList>
            <person name="Brown T."/>
            <person name="Elewa A."/>
            <person name="Iarovenko S."/>
            <person name="Subramanian E."/>
            <person name="Araus A.J."/>
            <person name="Petzold A."/>
            <person name="Susuki M."/>
            <person name="Suzuki K.-i.T."/>
            <person name="Hayashi T."/>
            <person name="Toyoda A."/>
            <person name="Oliveira C."/>
            <person name="Osipova E."/>
            <person name="Leigh N.D."/>
            <person name="Simon A."/>
            <person name="Yun M.H."/>
        </authorList>
    </citation>
    <scope>NUCLEOTIDE SEQUENCE</scope>
    <source>
        <strain evidence="2">20211129_DDA</strain>
        <tissue evidence="2">Liver</tissue>
    </source>
</reference>
<dbReference type="Proteomes" id="UP001066276">
    <property type="component" value="Chromosome 2_2"/>
</dbReference>
<proteinExistence type="predicted"/>
<protein>
    <submittedName>
        <fullName evidence="2">Uncharacterized protein</fullName>
    </submittedName>
</protein>
<evidence type="ECO:0000256" key="1">
    <source>
        <dbReference type="SAM" id="MobiDB-lite"/>
    </source>
</evidence>
<name>A0AAV7UWL9_PLEWA</name>
<evidence type="ECO:0000313" key="3">
    <source>
        <dbReference type="Proteomes" id="UP001066276"/>
    </source>
</evidence>